<accession>A0ABV2LDK4</accession>
<comment type="caution">
    <text evidence="1">The sequence shown here is derived from an EMBL/GenBank/DDBJ whole genome shotgun (WGS) entry which is preliminary data.</text>
</comment>
<dbReference type="InterPro" id="IPR027417">
    <property type="entry name" value="P-loop_NTPase"/>
</dbReference>
<sequence length="244" mass="28636">MHSQNYSSQNFTESKLDIYIAAIGRSGSTALANMMTFLPEQNVLVEPTAHTFGFNEWDIIKNPQDESKFLKYYLSLTNTSNKIGIKEVIPKSHKAIINILHPRIILILVRNIEDVYLSFTEKHIKQNSVSIFPSEWVEEYCIKSSEELLNIHKSYDNVVIIRFEDFFWSIHERKRFIAKTGWNLEGSPFKNFTNYDRLYEVERNVFPRDKSLSPLERNIENIEQEKSKIIGTKCLTYQSFFGYI</sequence>
<reference evidence="1 2" key="1">
    <citation type="submission" date="2024-06" db="EMBL/GenBank/DDBJ databases">
        <title>Genomic Encyclopedia of Type Strains, Phase IV (KMG-IV): sequencing the most valuable type-strain genomes for metagenomic binning, comparative biology and taxonomic classification.</title>
        <authorList>
            <person name="Goeker M."/>
        </authorList>
    </citation>
    <scope>NUCLEOTIDE SEQUENCE [LARGE SCALE GENOMIC DNA]</scope>
    <source>
        <strain evidence="1 2">DSM 21331</strain>
    </source>
</reference>
<dbReference type="RefSeq" id="WP_238283125.1">
    <property type="nucleotide sequence ID" value="NZ_BPQL01000255.1"/>
</dbReference>
<dbReference type="EMBL" id="JBEPMM010000044">
    <property type="protein sequence ID" value="MET3695669.1"/>
    <property type="molecule type" value="Genomic_DNA"/>
</dbReference>
<protein>
    <recommendedName>
        <fullName evidence="3">Sulfotransferase domain-containing protein</fullName>
    </recommendedName>
</protein>
<evidence type="ECO:0008006" key="3">
    <source>
        <dbReference type="Google" id="ProtNLM"/>
    </source>
</evidence>
<gene>
    <name evidence="1" type="ORF">ABID43_005243</name>
</gene>
<proteinExistence type="predicted"/>
<keyword evidence="2" id="KW-1185">Reference proteome</keyword>
<name>A0ABV2LDK4_9HYPH</name>
<evidence type="ECO:0000313" key="2">
    <source>
        <dbReference type="Proteomes" id="UP001549145"/>
    </source>
</evidence>
<dbReference type="Gene3D" id="3.40.50.300">
    <property type="entry name" value="P-loop containing nucleotide triphosphate hydrolases"/>
    <property type="match status" value="1"/>
</dbReference>
<evidence type="ECO:0000313" key="1">
    <source>
        <dbReference type="EMBL" id="MET3695669.1"/>
    </source>
</evidence>
<dbReference type="Proteomes" id="UP001549145">
    <property type="component" value="Unassembled WGS sequence"/>
</dbReference>
<dbReference type="SUPFAM" id="SSF52540">
    <property type="entry name" value="P-loop containing nucleoside triphosphate hydrolases"/>
    <property type="match status" value="1"/>
</dbReference>
<organism evidence="1 2">
    <name type="scientific">Methylobacterium goesingense</name>
    <dbReference type="NCBI Taxonomy" id="243690"/>
    <lineage>
        <taxon>Bacteria</taxon>
        <taxon>Pseudomonadati</taxon>
        <taxon>Pseudomonadota</taxon>
        <taxon>Alphaproteobacteria</taxon>
        <taxon>Hyphomicrobiales</taxon>
        <taxon>Methylobacteriaceae</taxon>
        <taxon>Methylobacterium</taxon>
    </lineage>
</organism>